<keyword evidence="9 13" id="KW-0460">Magnesium</keyword>
<evidence type="ECO:0000256" key="9">
    <source>
        <dbReference type="ARBA" id="ARBA00022842"/>
    </source>
</evidence>
<dbReference type="SUPFAM" id="SSF55681">
    <property type="entry name" value="Class II aaRS and biotin synthetases"/>
    <property type="match status" value="1"/>
</dbReference>
<keyword evidence="5 13" id="KW-0436">Ligase</keyword>
<comment type="subcellular location">
    <subcellularLocation>
        <location evidence="1 13">Cytoplasm</location>
    </subcellularLocation>
</comment>
<dbReference type="SUPFAM" id="SSF46589">
    <property type="entry name" value="tRNA-binding arm"/>
    <property type="match status" value="1"/>
</dbReference>
<dbReference type="GO" id="GO:0006432">
    <property type="term" value="P:phenylalanyl-tRNA aminoacylation"/>
    <property type="evidence" value="ECO:0007669"/>
    <property type="project" value="UniProtKB-UniRule"/>
</dbReference>
<dbReference type="RefSeq" id="WP_089978195.1">
    <property type="nucleotide sequence ID" value="NZ_CP084916.1"/>
</dbReference>
<keyword evidence="4 13" id="KW-0963">Cytoplasm</keyword>
<evidence type="ECO:0000259" key="14">
    <source>
        <dbReference type="PROSITE" id="PS50862"/>
    </source>
</evidence>
<evidence type="ECO:0000256" key="7">
    <source>
        <dbReference type="ARBA" id="ARBA00022741"/>
    </source>
</evidence>
<evidence type="ECO:0000256" key="8">
    <source>
        <dbReference type="ARBA" id="ARBA00022840"/>
    </source>
</evidence>
<evidence type="ECO:0000256" key="4">
    <source>
        <dbReference type="ARBA" id="ARBA00022490"/>
    </source>
</evidence>
<dbReference type="Proteomes" id="UP000199481">
    <property type="component" value="Unassembled WGS sequence"/>
</dbReference>
<keyword evidence="11 13" id="KW-0030">Aminoacyl-tRNA synthetase</keyword>
<protein>
    <recommendedName>
        <fullName evidence="13">Phenylalanine--tRNA ligase alpha subunit</fullName>
        <ecNumber evidence="13">6.1.1.20</ecNumber>
    </recommendedName>
    <alternativeName>
        <fullName evidence="13">Phenylalanyl-tRNA synthetase alpha subunit</fullName>
        <shortName evidence="13">PheRS</shortName>
    </alternativeName>
</protein>
<dbReference type="OrthoDB" id="9800719at2"/>
<evidence type="ECO:0000256" key="11">
    <source>
        <dbReference type="ARBA" id="ARBA00023146"/>
    </source>
</evidence>
<dbReference type="HAMAP" id="MF_00281">
    <property type="entry name" value="Phe_tRNA_synth_alpha1"/>
    <property type="match status" value="1"/>
</dbReference>
<dbReference type="EMBL" id="FNJW01000008">
    <property type="protein sequence ID" value="SDQ46936.1"/>
    <property type="molecule type" value="Genomic_DNA"/>
</dbReference>
<dbReference type="InterPro" id="IPR002319">
    <property type="entry name" value="Phenylalanyl-tRNA_Synthase"/>
</dbReference>
<gene>
    <name evidence="13" type="primary">pheS</name>
    <name evidence="15" type="ORF">SAMN04487752_2426</name>
</gene>
<evidence type="ECO:0000256" key="2">
    <source>
        <dbReference type="ARBA" id="ARBA00010207"/>
    </source>
</evidence>
<comment type="catalytic activity">
    <reaction evidence="12 13">
        <text>tRNA(Phe) + L-phenylalanine + ATP = L-phenylalanyl-tRNA(Phe) + AMP + diphosphate + H(+)</text>
        <dbReference type="Rhea" id="RHEA:19413"/>
        <dbReference type="Rhea" id="RHEA-COMP:9668"/>
        <dbReference type="Rhea" id="RHEA-COMP:9699"/>
        <dbReference type="ChEBI" id="CHEBI:15378"/>
        <dbReference type="ChEBI" id="CHEBI:30616"/>
        <dbReference type="ChEBI" id="CHEBI:33019"/>
        <dbReference type="ChEBI" id="CHEBI:58095"/>
        <dbReference type="ChEBI" id="CHEBI:78442"/>
        <dbReference type="ChEBI" id="CHEBI:78531"/>
        <dbReference type="ChEBI" id="CHEBI:456215"/>
        <dbReference type="EC" id="6.1.1.20"/>
    </reaction>
</comment>
<evidence type="ECO:0000313" key="15">
    <source>
        <dbReference type="EMBL" id="SDQ46936.1"/>
    </source>
</evidence>
<name>A0A1H1B6B0_9LACT</name>
<keyword evidence="8 13" id="KW-0067">ATP-binding</keyword>
<evidence type="ECO:0000256" key="13">
    <source>
        <dbReference type="HAMAP-Rule" id="MF_00281"/>
    </source>
</evidence>
<feature type="domain" description="Aminoacyl-transfer RNA synthetases class-II family profile" evidence="14">
    <location>
        <begin position="111"/>
        <end position="323"/>
    </location>
</feature>
<dbReference type="InterPro" id="IPR004188">
    <property type="entry name" value="Phe-tRNA_ligase_II_N"/>
</dbReference>
<sequence length="348" mass="39196">MDLKDNLQLLSKEAVEKIEAASDLKELGQVRVAYLGKKGPITEISKGMKTVSSEERPILGALVNEVRNEITSNLETKKARLEMEKINRDLESEAIDVTLPGSSVAVGQSHVLTQIMEEIEDLFIGMGYQIIEGPEVEEDSYNFERMNLPKDHPARDMQDTFYITNEILLRTHTSPVQARTMDKHDFSKGPLKMISPGKVYRRDSDDATHSHQFHQMEGLVIAKDITMGDLKGTLEVFAKKLFGAEREIRLRPSYFPFTEPSVEVDVSCFKCSGKGCNVCKHTGWIEILGAGMVHPNVLEMSGIDATIYSGYAFGLGPDRVAMLKYGIDDIRHFYQNDVRFLNQFKVKE</sequence>
<evidence type="ECO:0000256" key="1">
    <source>
        <dbReference type="ARBA" id="ARBA00004496"/>
    </source>
</evidence>
<dbReference type="InterPro" id="IPR004529">
    <property type="entry name" value="Phe-tRNA-synth_IIc_asu"/>
</dbReference>
<dbReference type="Pfam" id="PF01409">
    <property type="entry name" value="tRNA-synt_2d"/>
    <property type="match status" value="1"/>
</dbReference>
<comment type="subunit">
    <text evidence="3 13">Tetramer of two alpha and two beta subunits.</text>
</comment>
<dbReference type="Pfam" id="PF02912">
    <property type="entry name" value="Phe_tRNA-synt_N"/>
    <property type="match status" value="1"/>
</dbReference>
<accession>A0A1H1B6B0</accession>
<dbReference type="GO" id="GO:0004826">
    <property type="term" value="F:phenylalanine-tRNA ligase activity"/>
    <property type="evidence" value="ECO:0007669"/>
    <property type="project" value="UniProtKB-UniRule"/>
</dbReference>
<dbReference type="InterPro" id="IPR045864">
    <property type="entry name" value="aa-tRNA-synth_II/BPL/LPL"/>
</dbReference>
<dbReference type="GO" id="GO:0000049">
    <property type="term" value="F:tRNA binding"/>
    <property type="evidence" value="ECO:0007669"/>
    <property type="project" value="InterPro"/>
</dbReference>
<dbReference type="PANTHER" id="PTHR11538">
    <property type="entry name" value="PHENYLALANYL-TRNA SYNTHETASE"/>
    <property type="match status" value="1"/>
</dbReference>
<evidence type="ECO:0000256" key="12">
    <source>
        <dbReference type="ARBA" id="ARBA00049255"/>
    </source>
</evidence>
<evidence type="ECO:0000313" key="16">
    <source>
        <dbReference type="Proteomes" id="UP000199481"/>
    </source>
</evidence>
<dbReference type="Gene3D" id="3.30.930.10">
    <property type="entry name" value="Bira Bifunctional Protein, Domain 2"/>
    <property type="match status" value="1"/>
</dbReference>
<dbReference type="GO" id="GO:0016740">
    <property type="term" value="F:transferase activity"/>
    <property type="evidence" value="ECO:0007669"/>
    <property type="project" value="UniProtKB-ARBA"/>
</dbReference>
<keyword evidence="16" id="KW-1185">Reference proteome</keyword>
<dbReference type="NCBIfam" id="TIGR00468">
    <property type="entry name" value="pheS"/>
    <property type="match status" value="1"/>
</dbReference>
<dbReference type="InterPro" id="IPR006195">
    <property type="entry name" value="aa-tRNA-synth_II"/>
</dbReference>
<feature type="binding site" evidence="13">
    <location>
        <position position="259"/>
    </location>
    <ligand>
        <name>Mg(2+)</name>
        <dbReference type="ChEBI" id="CHEBI:18420"/>
        <note>shared with beta subunit</note>
    </ligand>
</feature>
<organism evidence="15 16">
    <name type="scientific">Carnobacterium viridans</name>
    <dbReference type="NCBI Taxonomy" id="174587"/>
    <lineage>
        <taxon>Bacteria</taxon>
        <taxon>Bacillati</taxon>
        <taxon>Bacillota</taxon>
        <taxon>Bacilli</taxon>
        <taxon>Lactobacillales</taxon>
        <taxon>Carnobacteriaceae</taxon>
        <taxon>Carnobacterium</taxon>
    </lineage>
</organism>
<dbReference type="AlphaFoldDB" id="A0A1H1B6B0"/>
<dbReference type="FunFam" id="3.30.930.10:FF:000003">
    <property type="entry name" value="Phenylalanine--tRNA ligase alpha subunit"/>
    <property type="match status" value="1"/>
</dbReference>
<dbReference type="PROSITE" id="PS50862">
    <property type="entry name" value="AA_TRNA_LIGASE_II"/>
    <property type="match status" value="1"/>
</dbReference>
<dbReference type="PANTHER" id="PTHR11538:SF41">
    <property type="entry name" value="PHENYLALANINE--TRNA LIGASE, MITOCHONDRIAL"/>
    <property type="match status" value="1"/>
</dbReference>
<dbReference type="CDD" id="cd00496">
    <property type="entry name" value="PheRS_alpha_core"/>
    <property type="match status" value="1"/>
</dbReference>
<keyword evidence="10 13" id="KW-0648">Protein biosynthesis</keyword>
<keyword evidence="7 13" id="KW-0547">Nucleotide-binding</keyword>
<dbReference type="InterPro" id="IPR010978">
    <property type="entry name" value="tRNA-bd_arm"/>
</dbReference>
<evidence type="ECO:0000256" key="3">
    <source>
        <dbReference type="ARBA" id="ARBA00011209"/>
    </source>
</evidence>
<dbReference type="GO" id="GO:0000287">
    <property type="term" value="F:magnesium ion binding"/>
    <property type="evidence" value="ECO:0007669"/>
    <property type="project" value="UniProtKB-UniRule"/>
</dbReference>
<dbReference type="GO" id="GO:0005737">
    <property type="term" value="C:cytoplasm"/>
    <property type="evidence" value="ECO:0007669"/>
    <property type="project" value="UniProtKB-SubCell"/>
</dbReference>
<comment type="similarity">
    <text evidence="2 13">Belongs to the class-II aminoacyl-tRNA synthetase family. Phe-tRNA synthetase alpha subunit type 1 subfamily.</text>
</comment>
<evidence type="ECO:0000256" key="5">
    <source>
        <dbReference type="ARBA" id="ARBA00022598"/>
    </source>
</evidence>
<dbReference type="GO" id="GO:0005524">
    <property type="term" value="F:ATP binding"/>
    <property type="evidence" value="ECO:0007669"/>
    <property type="project" value="UniProtKB-UniRule"/>
</dbReference>
<keyword evidence="6 13" id="KW-0479">Metal-binding</keyword>
<dbReference type="EC" id="6.1.1.20" evidence="13"/>
<comment type="cofactor">
    <cofactor evidence="13">
        <name>Mg(2+)</name>
        <dbReference type="ChEBI" id="CHEBI:18420"/>
    </cofactor>
    <text evidence="13">Binds 2 magnesium ions per tetramer.</text>
</comment>
<dbReference type="InterPro" id="IPR022911">
    <property type="entry name" value="Phe_tRNA_ligase_alpha1_bac"/>
</dbReference>
<reference evidence="16" key="1">
    <citation type="submission" date="2016-10" db="EMBL/GenBank/DDBJ databases">
        <authorList>
            <person name="Varghese N."/>
            <person name="Submissions S."/>
        </authorList>
    </citation>
    <scope>NUCLEOTIDE SEQUENCE [LARGE SCALE GENOMIC DNA]</scope>
    <source>
        <strain evidence="16">MPL-11</strain>
    </source>
</reference>
<evidence type="ECO:0000256" key="6">
    <source>
        <dbReference type="ARBA" id="ARBA00022723"/>
    </source>
</evidence>
<evidence type="ECO:0000256" key="10">
    <source>
        <dbReference type="ARBA" id="ARBA00022917"/>
    </source>
</evidence>
<proteinExistence type="inferred from homology"/>
<dbReference type="GO" id="GO:0140096">
    <property type="term" value="F:catalytic activity, acting on a protein"/>
    <property type="evidence" value="ECO:0007669"/>
    <property type="project" value="UniProtKB-ARBA"/>
</dbReference>